<dbReference type="SUPFAM" id="SSF103473">
    <property type="entry name" value="MFS general substrate transporter"/>
    <property type="match status" value="1"/>
</dbReference>
<gene>
    <name evidence="7" type="ORF">GCM10017786_47030</name>
</gene>
<evidence type="ECO:0000256" key="2">
    <source>
        <dbReference type="ARBA" id="ARBA00022692"/>
    </source>
</evidence>
<feature type="transmembrane region" description="Helical" evidence="5">
    <location>
        <begin position="330"/>
        <end position="353"/>
    </location>
</feature>
<evidence type="ECO:0000256" key="5">
    <source>
        <dbReference type="SAM" id="Phobius"/>
    </source>
</evidence>
<dbReference type="RefSeq" id="WP_191246780.1">
    <property type="nucleotide sequence ID" value="NZ_BNAU01000005.1"/>
</dbReference>
<feature type="transmembrane region" description="Helical" evidence="5">
    <location>
        <begin position="359"/>
        <end position="380"/>
    </location>
</feature>
<reference evidence="8" key="1">
    <citation type="journal article" date="2019" name="Int. J. Syst. Evol. Microbiol.">
        <title>The Global Catalogue of Microorganisms (GCM) 10K type strain sequencing project: providing services to taxonomists for standard genome sequencing and annotation.</title>
        <authorList>
            <consortium name="The Broad Institute Genomics Platform"/>
            <consortium name="The Broad Institute Genome Sequencing Center for Infectious Disease"/>
            <person name="Wu L."/>
            <person name="Ma J."/>
        </authorList>
    </citation>
    <scope>NUCLEOTIDE SEQUENCE [LARGE SCALE GENOMIC DNA]</scope>
    <source>
        <strain evidence="8">CGMCC 4.7677</strain>
    </source>
</reference>
<dbReference type="Proteomes" id="UP000605897">
    <property type="component" value="Unassembled WGS sequence"/>
</dbReference>
<protein>
    <submittedName>
        <fullName evidence="7">MFS transporter</fullName>
    </submittedName>
</protein>
<keyword evidence="3 5" id="KW-1133">Transmembrane helix</keyword>
<feature type="domain" description="Major facilitator superfamily (MFS) profile" evidence="6">
    <location>
        <begin position="7"/>
        <end position="388"/>
    </location>
</feature>
<keyword evidence="8" id="KW-1185">Reference proteome</keyword>
<dbReference type="Pfam" id="PF07690">
    <property type="entry name" value="MFS_1"/>
    <property type="match status" value="1"/>
</dbReference>
<dbReference type="PROSITE" id="PS50850">
    <property type="entry name" value="MFS"/>
    <property type="match status" value="1"/>
</dbReference>
<dbReference type="EMBL" id="BNAU01000005">
    <property type="protein sequence ID" value="GHF07901.1"/>
    <property type="molecule type" value="Genomic_DNA"/>
</dbReference>
<name>A0ABQ3J923_9PSEU</name>
<dbReference type="InterPro" id="IPR036259">
    <property type="entry name" value="MFS_trans_sf"/>
</dbReference>
<feature type="transmembrane region" description="Helical" evidence="5">
    <location>
        <begin position="275"/>
        <end position="293"/>
    </location>
</feature>
<dbReference type="InterPro" id="IPR011701">
    <property type="entry name" value="MFS"/>
</dbReference>
<feature type="transmembrane region" description="Helical" evidence="5">
    <location>
        <begin position="158"/>
        <end position="179"/>
    </location>
</feature>
<evidence type="ECO:0000259" key="6">
    <source>
        <dbReference type="PROSITE" id="PS50850"/>
    </source>
</evidence>
<feature type="transmembrane region" description="Helical" evidence="5">
    <location>
        <begin position="7"/>
        <end position="26"/>
    </location>
</feature>
<dbReference type="PANTHER" id="PTHR42910">
    <property type="entry name" value="TRANSPORTER SCO4007-RELATED"/>
    <property type="match status" value="1"/>
</dbReference>
<evidence type="ECO:0000313" key="7">
    <source>
        <dbReference type="EMBL" id="GHF07901.1"/>
    </source>
</evidence>
<dbReference type="Gene3D" id="1.20.1250.20">
    <property type="entry name" value="MFS general substrate transporter like domains"/>
    <property type="match status" value="1"/>
</dbReference>
<proteinExistence type="predicted"/>
<dbReference type="PANTHER" id="PTHR42910:SF1">
    <property type="entry name" value="MAJOR FACILITATOR SUPERFAMILY (MFS) PROFILE DOMAIN-CONTAINING PROTEIN"/>
    <property type="match status" value="1"/>
</dbReference>
<dbReference type="InterPro" id="IPR020846">
    <property type="entry name" value="MFS_dom"/>
</dbReference>
<evidence type="ECO:0000256" key="4">
    <source>
        <dbReference type="ARBA" id="ARBA00023136"/>
    </source>
</evidence>
<sequence length="410" mass="42747">MPDNRNLRLIMVVLAFSCGTTVANLYYAQPLLAEIATAFGVSQGSAALVVTLTQLGYAAGLALLMPLGDLVENRALASRTLVFTALALVVAAVAPVFGVFLAASVLIGVTSVVAQILIPFAAHLAPEEQRGRFVGTVMTGLLLGILLARTLSSLVAGAFGWRTIYFVSAVLMLVVAIAVRRMLPHRKPSHDAGYPRLMRSILTLAREEPALRRRAICQALMFGAFSAFWTSVAFELVGRHGLTQTEVGVFALVGAAGAAAAPLAGRLGDRGHGRIGSGFALGLAAVAMVMAWLGAGSLVVLALAGVVLDLAVQGHQVLSQREIYGLREDARARINTVFMTTIFVGGAVASAVAGSLYDAFGWVGPCLFGAALPMIGLAIWTVSTVRQRRAVNTAELGGHPGACPSGEDIF</sequence>
<feature type="transmembrane region" description="Helical" evidence="5">
    <location>
        <begin position="133"/>
        <end position="152"/>
    </location>
</feature>
<evidence type="ECO:0000256" key="1">
    <source>
        <dbReference type="ARBA" id="ARBA00004651"/>
    </source>
</evidence>
<organism evidence="7 8">
    <name type="scientific">Amycolatopsis deserti</name>
    <dbReference type="NCBI Taxonomy" id="185696"/>
    <lineage>
        <taxon>Bacteria</taxon>
        <taxon>Bacillati</taxon>
        <taxon>Actinomycetota</taxon>
        <taxon>Actinomycetes</taxon>
        <taxon>Pseudonocardiales</taxon>
        <taxon>Pseudonocardiaceae</taxon>
        <taxon>Amycolatopsis</taxon>
    </lineage>
</organism>
<accession>A0ABQ3J923</accession>
<comment type="subcellular location">
    <subcellularLocation>
        <location evidence="1">Cell membrane</location>
        <topology evidence="1">Multi-pass membrane protein</topology>
    </subcellularLocation>
</comment>
<feature type="transmembrane region" description="Helical" evidence="5">
    <location>
        <begin position="46"/>
        <end position="64"/>
    </location>
</feature>
<feature type="transmembrane region" description="Helical" evidence="5">
    <location>
        <begin position="249"/>
        <end position="268"/>
    </location>
</feature>
<comment type="caution">
    <text evidence="7">The sequence shown here is derived from an EMBL/GenBank/DDBJ whole genome shotgun (WGS) entry which is preliminary data.</text>
</comment>
<feature type="transmembrane region" description="Helical" evidence="5">
    <location>
        <begin position="100"/>
        <end position="121"/>
    </location>
</feature>
<feature type="transmembrane region" description="Helical" evidence="5">
    <location>
        <begin position="76"/>
        <end position="94"/>
    </location>
</feature>
<dbReference type="CDD" id="cd17324">
    <property type="entry name" value="MFS_NepI_like"/>
    <property type="match status" value="1"/>
</dbReference>
<evidence type="ECO:0000313" key="8">
    <source>
        <dbReference type="Proteomes" id="UP000605897"/>
    </source>
</evidence>
<keyword evidence="2 5" id="KW-0812">Transmembrane</keyword>
<evidence type="ECO:0000256" key="3">
    <source>
        <dbReference type="ARBA" id="ARBA00022989"/>
    </source>
</evidence>
<keyword evidence="4 5" id="KW-0472">Membrane</keyword>